<evidence type="ECO:0000313" key="4">
    <source>
        <dbReference type="Proteomes" id="UP000234585"/>
    </source>
</evidence>
<protein>
    <submittedName>
        <fullName evidence="3">Uncharacterized protein</fullName>
    </submittedName>
</protein>
<gene>
    <name evidence="3" type="ORF">BDW47DRAFT_113230</name>
</gene>
<dbReference type="SUPFAM" id="SSF52309">
    <property type="entry name" value="N-(deoxy)ribosyltransferase-like"/>
    <property type="match status" value="1"/>
</dbReference>
<accession>A0A2I2EZS8</accession>
<dbReference type="OrthoDB" id="4465752at2759"/>
<dbReference type="Proteomes" id="UP000234585">
    <property type="component" value="Unassembled WGS sequence"/>
</dbReference>
<feature type="region of interest" description="Disordered" evidence="1">
    <location>
        <begin position="170"/>
        <end position="208"/>
    </location>
</feature>
<dbReference type="AlphaFoldDB" id="A0A2I2EZS8"/>
<reference evidence="3 4" key="1">
    <citation type="submission" date="2017-12" db="EMBL/GenBank/DDBJ databases">
        <authorList>
            <consortium name="DOE Joint Genome Institute"/>
            <person name="Haridas S."/>
            <person name="Kjaerbolling I."/>
            <person name="Vesth T.C."/>
            <person name="Frisvad J.C."/>
            <person name="Nybo J.L."/>
            <person name="Theobald S."/>
            <person name="Kuo A."/>
            <person name="Bowyer P."/>
            <person name="Matsuda Y."/>
            <person name="Mondo S."/>
            <person name="Lyhne E.K."/>
            <person name="Kogle M.E."/>
            <person name="Clum A."/>
            <person name="Lipzen A."/>
            <person name="Salamov A."/>
            <person name="Ngan C.Y."/>
            <person name="Daum C."/>
            <person name="Chiniquy J."/>
            <person name="Barry K."/>
            <person name="LaButti K."/>
            <person name="Simmons B.A."/>
            <person name="Magnuson J.K."/>
            <person name="Mortensen U.H."/>
            <person name="Larsen T.O."/>
            <person name="Grigoriev I.V."/>
            <person name="Baker S.E."/>
            <person name="Andersen M.R."/>
            <person name="Nordberg H.P."/>
            <person name="Cantor M.N."/>
            <person name="Hua S.X."/>
        </authorList>
    </citation>
    <scope>NUCLEOTIDE SEQUENCE [LARGE SCALE GENOMIC DNA]</scope>
    <source>
        <strain evidence="3 4">CBS 102.13</strain>
    </source>
</reference>
<sequence length="208" mass="23345">MQSLPNKMFHYLSLLLCLGLFFNSQFLASAFPLALDGADAISTTPPATRDIVARGKYPSEEDINSKIVNPPKSKSLFFSKVGHIEALNHFTDKGYKMLDHVFPDLSFEGDKNDEEFRTYVDTASRVFAERSSGVINVVMGHEDACTTWARIEFPALKENSDVDEIVKVQDSDPNSKETIWKKGDPVKRQGLPPWDGGECLNWDDKPPF</sequence>
<feature type="signal peptide" evidence="2">
    <location>
        <begin position="1"/>
        <end position="30"/>
    </location>
</feature>
<organism evidence="3 4">
    <name type="scientific">Aspergillus candidus</name>
    <dbReference type="NCBI Taxonomy" id="41067"/>
    <lineage>
        <taxon>Eukaryota</taxon>
        <taxon>Fungi</taxon>
        <taxon>Dikarya</taxon>
        <taxon>Ascomycota</taxon>
        <taxon>Pezizomycotina</taxon>
        <taxon>Eurotiomycetes</taxon>
        <taxon>Eurotiomycetidae</taxon>
        <taxon>Eurotiales</taxon>
        <taxon>Aspergillaceae</taxon>
        <taxon>Aspergillus</taxon>
        <taxon>Aspergillus subgen. Circumdati</taxon>
    </lineage>
</organism>
<dbReference type="EMBL" id="KZ559192">
    <property type="protein sequence ID" value="PLB33874.1"/>
    <property type="molecule type" value="Genomic_DNA"/>
</dbReference>
<evidence type="ECO:0000313" key="3">
    <source>
        <dbReference type="EMBL" id="PLB33874.1"/>
    </source>
</evidence>
<feature type="compositionally biased region" description="Basic and acidic residues" evidence="1">
    <location>
        <begin position="170"/>
        <end position="187"/>
    </location>
</feature>
<name>A0A2I2EZS8_ASPCN</name>
<dbReference type="RefSeq" id="XP_024667886.1">
    <property type="nucleotide sequence ID" value="XM_024814355.1"/>
</dbReference>
<evidence type="ECO:0000256" key="1">
    <source>
        <dbReference type="SAM" id="MobiDB-lite"/>
    </source>
</evidence>
<keyword evidence="2" id="KW-0732">Signal</keyword>
<feature type="chain" id="PRO_5014133771" evidence="2">
    <location>
        <begin position="31"/>
        <end position="208"/>
    </location>
</feature>
<evidence type="ECO:0000256" key="2">
    <source>
        <dbReference type="SAM" id="SignalP"/>
    </source>
</evidence>
<keyword evidence="4" id="KW-1185">Reference proteome</keyword>
<proteinExistence type="predicted"/>
<dbReference type="GeneID" id="36521515"/>